<evidence type="ECO:0000313" key="2">
    <source>
        <dbReference type="Proteomes" id="UP000016932"/>
    </source>
</evidence>
<evidence type="ECO:0000313" key="1">
    <source>
        <dbReference type="EMBL" id="EME79942.1"/>
    </source>
</evidence>
<reference evidence="1 2" key="1">
    <citation type="journal article" date="2012" name="PLoS Pathog.">
        <title>Diverse lifestyles and strategies of plant pathogenesis encoded in the genomes of eighteen Dothideomycetes fungi.</title>
        <authorList>
            <person name="Ohm R.A."/>
            <person name="Feau N."/>
            <person name="Henrissat B."/>
            <person name="Schoch C.L."/>
            <person name="Horwitz B.A."/>
            <person name="Barry K.W."/>
            <person name="Condon B.J."/>
            <person name="Copeland A.C."/>
            <person name="Dhillon B."/>
            <person name="Glaser F."/>
            <person name="Hesse C.N."/>
            <person name="Kosti I."/>
            <person name="LaButti K."/>
            <person name="Lindquist E.A."/>
            <person name="Lucas S."/>
            <person name="Salamov A.A."/>
            <person name="Bradshaw R.E."/>
            <person name="Ciuffetti L."/>
            <person name="Hamelin R.C."/>
            <person name="Kema G.H.J."/>
            <person name="Lawrence C."/>
            <person name="Scott J.A."/>
            <person name="Spatafora J.W."/>
            <person name="Turgeon B.G."/>
            <person name="de Wit P.J.G.M."/>
            <person name="Zhong S."/>
            <person name="Goodwin S.B."/>
            <person name="Grigoriev I.V."/>
        </authorList>
    </citation>
    <scope>NUCLEOTIDE SEQUENCE [LARGE SCALE GENOMIC DNA]</scope>
    <source>
        <strain evidence="1 2">CIRAD86</strain>
    </source>
</reference>
<accession>M3AR79</accession>
<dbReference type="HOGENOM" id="CLU_3015217_0_0_1"/>
<keyword evidence="2" id="KW-1185">Reference proteome</keyword>
<dbReference type="GeneID" id="19333656"/>
<protein>
    <submittedName>
        <fullName evidence="1">Uncharacterized protein</fullName>
    </submittedName>
</protein>
<dbReference type="VEuPathDB" id="FungiDB:MYCFIDRAFT_176940"/>
<proteinExistence type="predicted"/>
<gene>
    <name evidence="1" type="ORF">MYCFIDRAFT_176940</name>
</gene>
<dbReference type="Proteomes" id="UP000016932">
    <property type="component" value="Unassembled WGS sequence"/>
</dbReference>
<organism evidence="1 2">
    <name type="scientific">Pseudocercospora fijiensis (strain CIRAD86)</name>
    <name type="common">Black leaf streak disease fungus</name>
    <name type="synonym">Mycosphaerella fijiensis</name>
    <dbReference type="NCBI Taxonomy" id="383855"/>
    <lineage>
        <taxon>Eukaryota</taxon>
        <taxon>Fungi</taxon>
        <taxon>Dikarya</taxon>
        <taxon>Ascomycota</taxon>
        <taxon>Pezizomycotina</taxon>
        <taxon>Dothideomycetes</taxon>
        <taxon>Dothideomycetidae</taxon>
        <taxon>Mycosphaerellales</taxon>
        <taxon>Mycosphaerellaceae</taxon>
        <taxon>Pseudocercospora</taxon>
    </lineage>
</organism>
<dbReference type="EMBL" id="KB446561">
    <property type="protein sequence ID" value="EME79942.1"/>
    <property type="molecule type" value="Genomic_DNA"/>
</dbReference>
<dbReference type="KEGG" id="pfj:MYCFIDRAFT_176940"/>
<name>M3AR79_PSEFD</name>
<dbReference type="AlphaFoldDB" id="M3AR79"/>
<sequence length="56" mass="6526">MDKQRLHAWYDKERATFTLSDIHDARESAWQTRAEPSSKLYSKLDISSPSLTSPWS</sequence>
<dbReference type="RefSeq" id="XP_007929042.1">
    <property type="nucleotide sequence ID" value="XM_007930851.1"/>
</dbReference>